<dbReference type="AlphaFoldDB" id="A0A1I4QPD3"/>
<dbReference type="InterPro" id="IPR036921">
    <property type="entry name" value="PurM-like_N_sf"/>
</dbReference>
<dbReference type="OrthoDB" id="9802811at2"/>
<evidence type="ECO:0000256" key="1">
    <source>
        <dbReference type="ARBA" id="ARBA00022977"/>
    </source>
</evidence>
<dbReference type="Proteomes" id="UP000199556">
    <property type="component" value="Unassembled WGS sequence"/>
</dbReference>
<keyword evidence="2 5" id="KW-0418">Kinase</keyword>
<dbReference type="GO" id="GO:0009229">
    <property type="term" value="P:thiamine diphosphate biosynthetic process"/>
    <property type="evidence" value="ECO:0007669"/>
    <property type="project" value="UniProtKB-UniRule"/>
</dbReference>
<dbReference type="CDD" id="cd02194">
    <property type="entry name" value="ThiL"/>
    <property type="match status" value="1"/>
</dbReference>
<keyword evidence="2" id="KW-0547">Nucleotide-binding</keyword>
<accession>A0A1I4QPD3</accession>
<feature type="binding site" evidence="2">
    <location>
        <position position="254"/>
    </location>
    <ligand>
        <name>substrate</name>
    </ligand>
</feature>
<feature type="binding site" evidence="2">
    <location>
        <position position="206"/>
    </location>
    <ligand>
        <name>Mg(2+)</name>
        <dbReference type="ChEBI" id="CHEBI:18420"/>
        <label>5</label>
    </ligand>
</feature>
<evidence type="ECO:0000259" key="4">
    <source>
        <dbReference type="Pfam" id="PF02769"/>
    </source>
</evidence>
<keyword evidence="6" id="KW-1185">Reference proteome</keyword>
<comment type="miscellaneous">
    <text evidence="2">Reaction mechanism of ThiL seems to utilize a direct, inline transfer of the gamma-phosphate of ATP to TMP rather than a phosphorylated enzyme intermediate.</text>
</comment>
<dbReference type="SUPFAM" id="SSF55326">
    <property type="entry name" value="PurM N-terminal domain-like"/>
    <property type="match status" value="1"/>
</dbReference>
<feature type="binding site" evidence="2">
    <location>
        <position position="72"/>
    </location>
    <ligand>
        <name>Mg(2+)</name>
        <dbReference type="ChEBI" id="CHEBI:18420"/>
        <label>2</label>
    </ligand>
</feature>
<comment type="function">
    <text evidence="2">Catalyzes the ATP-dependent phosphorylation of thiamine-monophosphate (TMP) to form thiamine-pyrophosphate (TPP), the active form of vitamin B1.</text>
</comment>
<dbReference type="SUPFAM" id="SSF56042">
    <property type="entry name" value="PurM C-terminal domain-like"/>
    <property type="match status" value="1"/>
</dbReference>
<feature type="binding site" evidence="2">
    <location>
        <position position="119"/>
    </location>
    <ligand>
        <name>Mg(2+)</name>
        <dbReference type="ChEBI" id="CHEBI:18420"/>
        <label>1</label>
    </ligand>
</feature>
<feature type="binding site" evidence="2">
    <location>
        <position position="72"/>
    </location>
    <ligand>
        <name>Mg(2+)</name>
        <dbReference type="ChEBI" id="CHEBI:18420"/>
        <label>3</label>
    </ligand>
</feature>
<feature type="binding site" evidence="2">
    <location>
        <position position="203"/>
    </location>
    <ligand>
        <name>Mg(2+)</name>
        <dbReference type="ChEBI" id="CHEBI:18420"/>
        <label>3</label>
    </ligand>
</feature>
<keyword evidence="1 2" id="KW-0784">Thiamine biosynthesis</keyword>
<dbReference type="RefSeq" id="WP_090484204.1">
    <property type="nucleotide sequence ID" value="NZ_FOUO01000005.1"/>
</dbReference>
<dbReference type="GO" id="GO:0009030">
    <property type="term" value="F:thiamine-phosphate kinase activity"/>
    <property type="evidence" value="ECO:0007669"/>
    <property type="project" value="UniProtKB-UniRule"/>
</dbReference>
<feature type="binding site" evidence="2">
    <location>
        <position position="42"/>
    </location>
    <ligand>
        <name>Mg(2+)</name>
        <dbReference type="ChEBI" id="CHEBI:18420"/>
        <label>4</label>
    </ligand>
</feature>
<feature type="domain" description="PurM-like N-terminal" evidence="3">
    <location>
        <begin position="25"/>
        <end position="135"/>
    </location>
</feature>
<feature type="binding site" evidence="2">
    <location>
        <position position="143"/>
    </location>
    <ligand>
        <name>ATP</name>
        <dbReference type="ChEBI" id="CHEBI:30616"/>
    </ligand>
</feature>
<evidence type="ECO:0000259" key="3">
    <source>
        <dbReference type="Pfam" id="PF00586"/>
    </source>
</evidence>
<feature type="binding site" evidence="2">
    <location>
        <position position="44"/>
    </location>
    <ligand>
        <name>Mg(2+)</name>
        <dbReference type="ChEBI" id="CHEBI:18420"/>
        <label>2</label>
    </ligand>
</feature>
<dbReference type="NCBIfam" id="TIGR01379">
    <property type="entry name" value="thiL"/>
    <property type="match status" value="1"/>
</dbReference>
<feature type="binding site" evidence="2">
    <location>
        <position position="27"/>
    </location>
    <ligand>
        <name>Mg(2+)</name>
        <dbReference type="ChEBI" id="CHEBI:18420"/>
        <label>3</label>
    </ligand>
</feature>
<feature type="binding site" evidence="2">
    <location>
        <position position="44"/>
    </location>
    <ligand>
        <name>Mg(2+)</name>
        <dbReference type="ChEBI" id="CHEBI:18420"/>
        <label>1</label>
    </ligand>
</feature>
<comment type="caution">
    <text evidence="2">Lacks conserved residue(s) required for the propagation of feature annotation.</text>
</comment>
<dbReference type="InterPro" id="IPR016188">
    <property type="entry name" value="PurM-like_N"/>
</dbReference>
<feature type="binding site" evidence="2">
    <location>
        <position position="27"/>
    </location>
    <ligand>
        <name>Mg(2+)</name>
        <dbReference type="ChEBI" id="CHEBI:18420"/>
        <label>4</label>
    </ligand>
</feature>
<keyword evidence="2" id="KW-0067">ATP-binding</keyword>
<dbReference type="Pfam" id="PF02769">
    <property type="entry name" value="AIRS_C"/>
    <property type="match status" value="1"/>
</dbReference>
<keyword evidence="2" id="KW-0460">Magnesium</keyword>
<evidence type="ECO:0000313" key="6">
    <source>
        <dbReference type="Proteomes" id="UP000199556"/>
    </source>
</evidence>
<dbReference type="GO" id="GO:0009228">
    <property type="term" value="P:thiamine biosynthetic process"/>
    <property type="evidence" value="ECO:0007669"/>
    <property type="project" value="UniProtKB-KW"/>
</dbReference>
<dbReference type="Gene3D" id="3.90.650.10">
    <property type="entry name" value="PurM-like C-terminal domain"/>
    <property type="match status" value="1"/>
</dbReference>
<dbReference type="PIRSF" id="PIRSF005303">
    <property type="entry name" value="Thiam_monoph_kin"/>
    <property type="match status" value="1"/>
</dbReference>
<comment type="pathway">
    <text evidence="2">Cofactor biosynthesis; thiamine diphosphate biosynthesis; thiamine diphosphate from thiamine phosphate: step 1/1.</text>
</comment>
<dbReference type="InterPro" id="IPR006283">
    <property type="entry name" value="ThiL-like"/>
</dbReference>
<dbReference type="UniPathway" id="UPA00060">
    <property type="reaction ID" value="UER00142"/>
</dbReference>
<dbReference type="PANTHER" id="PTHR30270">
    <property type="entry name" value="THIAMINE-MONOPHOSPHATE KINASE"/>
    <property type="match status" value="1"/>
</dbReference>
<feature type="domain" description="PurM-like C-terminal" evidence="4">
    <location>
        <begin position="147"/>
        <end position="295"/>
    </location>
</feature>
<keyword evidence="2" id="KW-0808">Transferase</keyword>
<organism evidence="5 6">
    <name type="scientific">Ectothiorhodospira mobilis</name>
    <dbReference type="NCBI Taxonomy" id="195064"/>
    <lineage>
        <taxon>Bacteria</taxon>
        <taxon>Pseudomonadati</taxon>
        <taxon>Pseudomonadota</taxon>
        <taxon>Gammaproteobacteria</taxon>
        <taxon>Chromatiales</taxon>
        <taxon>Ectothiorhodospiraceae</taxon>
        <taxon>Ectothiorhodospira</taxon>
    </lineage>
</organism>
<feature type="binding site" evidence="2">
    <location>
        <position position="51"/>
    </location>
    <ligand>
        <name>substrate</name>
    </ligand>
</feature>
<feature type="binding site" evidence="2">
    <location>
        <position position="72"/>
    </location>
    <ligand>
        <name>Mg(2+)</name>
        <dbReference type="ChEBI" id="CHEBI:18420"/>
        <label>4</label>
    </ligand>
</feature>
<reference evidence="5 6" key="1">
    <citation type="submission" date="2016-10" db="EMBL/GenBank/DDBJ databases">
        <authorList>
            <person name="de Groot N.N."/>
        </authorList>
    </citation>
    <scope>NUCLEOTIDE SEQUENCE [LARGE SCALE GENOMIC DNA]</scope>
    <source>
        <strain evidence="5 6">DSM 4180</strain>
    </source>
</reference>
<feature type="binding site" evidence="2">
    <location>
        <begin position="118"/>
        <end position="119"/>
    </location>
    <ligand>
        <name>ATP</name>
        <dbReference type="ChEBI" id="CHEBI:30616"/>
    </ligand>
</feature>
<dbReference type="STRING" id="195064.SAMN05421721_10542"/>
<dbReference type="PANTHER" id="PTHR30270:SF0">
    <property type="entry name" value="THIAMINE-MONOPHOSPHATE KINASE"/>
    <property type="match status" value="1"/>
</dbReference>
<dbReference type="InterPro" id="IPR036676">
    <property type="entry name" value="PurM-like_C_sf"/>
</dbReference>
<dbReference type="InterPro" id="IPR010918">
    <property type="entry name" value="PurM-like_C_dom"/>
</dbReference>
<feature type="binding site" evidence="2">
    <location>
        <position position="310"/>
    </location>
    <ligand>
        <name>substrate</name>
    </ligand>
</feature>
<dbReference type="Pfam" id="PF00586">
    <property type="entry name" value="AIRS"/>
    <property type="match status" value="1"/>
</dbReference>
<dbReference type="EMBL" id="FOUO01000005">
    <property type="protein sequence ID" value="SFM41901.1"/>
    <property type="molecule type" value="Genomic_DNA"/>
</dbReference>
<comment type="catalytic activity">
    <reaction evidence="2">
        <text>thiamine phosphate + ATP = thiamine diphosphate + ADP</text>
        <dbReference type="Rhea" id="RHEA:15913"/>
        <dbReference type="ChEBI" id="CHEBI:30616"/>
        <dbReference type="ChEBI" id="CHEBI:37575"/>
        <dbReference type="ChEBI" id="CHEBI:58937"/>
        <dbReference type="ChEBI" id="CHEBI:456216"/>
        <dbReference type="EC" id="2.7.4.16"/>
    </reaction>
</comment>
<dbReference type="EC" id="2.7.4.16" evidence="2"/>
<gene>
    <name evidence="2" type="primary">thiL</name>
    <name evidence="5" type="ORF">SAMN05421721_10542</name>
</gene>
<dbReference type="GO" id="GO:0005524">
    <property type="term" value="F:ATP binding"/>
    <property type="evidence" value="ECO:0007669"/>
    <property type="project" value="UniProtKB-UniRule"/>
</dbReference>
<sequence>MKEFDLIRRYFTPTDTLGDVSLGVGDDAALLCSPPGHELAVSVDTLVRGVHFPVDTPPEAIGHKALAVNLSDLAAMGATPRWVTLALTLDGEDAAWVEAFVRGFLTLARSHEVALVGGDTTRGPLSITVQAMGVVPAGTALRRSGARAGDAVLVTGSVGDAALALRELGRGTPDPGLRARLDRPEPRVAAGQALRGLASACIDVSDGLAQDLGHILTASGVGATLETARLPLSAAFREVQGDAVDWGLPLAGGDDYELLFTAPQAAVGPLCRTLDGLGCAASVIGRIETEPGLRILDPQGNPLSLQRGGYTHFDS</sequence>
<feature type="binding site" evidence="2">
    <location>
        <position position="205"/>
    </location>
    <ligand>
        <name>ATP</name>
        <dbReference type="ChEBI" id="CHEBI:30616"/>
    </ligand>
</feature>
<evidence type="ECO:0000256" key="2">
    <source>
        <dbReference type="HAMAP-Rule" id="MF_02128"/>
    </source>
</evidence>
<comment type="similarity">
    <text evidence="2">Belongs to the thiamine-monophosphate kinase family.</text>
</comment>
<dbReference type="HAMAP" id="MF_02128">
    <property type="entry name" value="TMP_kinase"/>
    <property type="match status" value="1"/>
</dbReference>
<protein>
    <recommendedName>
        <fullName evidence="2">Thiamine-monophosphate kinase</fullName>
        <shortName evidence="2">TMP kinase</shortName>
        <shortName evidence="2">Thiamine-phosphate kinase</shortName>
        <ecNumber evidence="2">2.7.4.16</ecNumber>
    </recommendedName>
</protein>
<evidence type="ECO:0000313" key="5">
    <source>
        <dbReference type="EMBL" id="SFM41901.1"/>
    </source>
</evidence>
<keyword evidence="2" id="KW-0479">Metal-binding</keyword>
<dbReference type="GO" id="GO:0000287">
    <property type="term" value="F:magnesium ion binding"/>
    <property type="evidence" value="ECO:0007669"/>
    <property type="project" value="UniProtKB-UniRule"/>
</dbReference>
<name>A0A1I4QPD3_ECTMO</name>
<proteinExistence type="inferred from homology"/>
<dbReference type="Gene3D" id="3.30.1330.10">
    <property type="entry name" value="PurM-like, N-terminal domain"/>
    <property type="match status" value="1"/>
</dbReference>